<reference evidence="9 10" key="1">
    <citation type="submission" date="2022-01" db="EMBL/GenBank/DDBJ databases">
        <title>A high-quality chromosome-level genome assembly of rohu carp, Labeo rohita.</title>
        <authorList>
            <person name="Arick M.A. II"/>
            <person name="Hsu C.-Y."/>
            <person name="Magbanua Z."/>
            <person name="Pechanova O."/>
            <person name="Grover C."/>
            <person name="Miller E."/>
            <person name="Thrash A."/>
            <person name="Ezzel L."/>
            <person name="Alam S."/>
            <person name="Benzie J."/>
            <person name="Hamilton M."/>
            <person name="Karsi A."/>
            <person name="Lawrence M.L."/>
            <person name="Peterson D.G."/>
        </authorList>
    </citation>
    <scope>NUCLEOTIDE SEQUENCE [LARGE SCALE GENOMIC DNA]</scope>
    <source>
        <strain evidence="10">BAU-BD-2019</strain>
        <tissue evidence="9">Blood</tissue>
    </source>
</reference>
<dbReference type="GO" id="GO:0003677">
    <property type="term" value="F:DNA binding"/>
    <property type="evidence" value="ECO:0007669"/>
    <property type="project" value="UniProtKB-KW"/>
</dbReference>
<dbReference type="InterPro" id="IPR017970">
    <property type="entry name" value="Homeobox_CS"/>
</dbReference>
<evidence type="ECO:0000313" key="10">
    <source>
        <dbReference type="Proteomes" id="UP000830375"/>
    </source>
</evidence>
<keyword evidence="4 5" id="KW-0539">Nucleus</keyword>
<feature type="domain" description="Homeobox" evidence="8">
    <location>
        <begin position="95"/>
        <end position="155"/>
    </location>
</feature>
<dbReference type="PROSITE" id="PS00027">
    <property type="entry name" value="HOMEOBOX_1"/>
    <property type="match status" value="1"/>
</dbReference>
<evidence type="ECO:0000256" key="1">
    <source>
        <dbReference type="ARBA" id="ARBA00004123"/>
    </source>
</evidence>
<evidence type="ECO:0000256" key="2">
    <source>
        <dbReference type="ARBA" id="ARBA00023125"/>
    </source>
</evidence>
<dbReference type="InterPro" id="IPR020479">
    <property type="entry name" value="HD_metazoa"/>
</dbReference>
<sequence length="211" mass="24317">MEIVRYHRTQTYLQLFKLTVKMREETGNSPVQGKTSFSIADILDPSKFTGKHPEVQRDIKTREISSQLANKDNAKTTSSEDPADSDIPSASGTKGKAKRIRTAFTLDQLRILERSFQNSHYLSVFERHCIATALRLSETQVKIWFQNRRTKWKKEQEGHGGEEQSHCAIPTFVQNQFTCALPGHHANPVHYYPQQTAYLNTPYHHHTLMMF</sequence>
<accession>A0ABQ8MBJ2</accession>
<dbReference type="EMBL" id="JACTAM010000010">
    <property type="protein sequence ID" value="KAI2660218.1"/>
    <property type="molecule type" value="Genomic_DNA"/>
</dbReference>
<dbReference type="Proteomes" id="UP000830375">
    <property type="component" value="Unassembled WGS sequence"/>
</dbReference>
<dbReference type="PRINTS" id="PR00024">
    <property type="entry name" value="HOMEOBOX"/>
</dbReference>
<dbReference type="PROSITE" id="PS50071">
    <property type="entry name" value="HOMEOBOX_2"/>
    <property type="match status" value="1"/>
</dbReference>
<evidence type="ECO:0000256" key="5">
    <source>
        <dbReference type="PROSITE-ProRule" id="PRU00108"/>
    </source>
</evidence>
<protein>
    <submittedName>
        <fullName evidence="9">Homeobox protein pnx</fullName>
    </submittedName>
</protein>
<dbReference type="SUPFAM" id="SSF46689">
    <property type="entry name" value="Homeodomain-like"/>
    <property type="match status" value="1"/>
</dbReference>
<organism evidence="9 10">
    <name type="scientific">Labeo rohita</name>
    <name type="common">Indian major carp</name>
    <name type="synonym">Cyprinus rohita</name>
    <dbReference type="NCBI Taxonomy" id="84645"/>
    <lineage>
        <taxon>Eukaryota</taxon>
        <taxon>Metazoa</taxon>
        <taxon>Chordata</taxon>
        <taxon>Craniata</taxon>
        <taxon>Vertebrata</taxon>
        <taxon>Euteleostomi</taxon>
        <taxon>Actinopterygii</taxon>
        <taxon>Neopterygii</taxon>
        <taxon>Teleostei</taxon>
        <taxon>Ostariophysi</taxon>
        <taxon>Cypriniformes</taxon>
        <taxon>Cyprinidae</taxon>
        <taxon>Labeoninae</taxon>
        <taxon>Labeonini</taxon>
        <taxon>Labeo</taxon>
    </lineage>
</organism>
<comment type="subcellular location">
    <subcellularLocation>
        <location evidence="1 5 6">Nucleus</location>
    </subcellularLocation>
</comment>
<dbReference type="Gene3D" id="1.10.10.60">
    <property type="entry name" value="Homeodomain-like"/>
    <property type="match status" value="1"/>
</dbReference>
<proteinExistence type="predicted"/>
<gene>
    <name evidence="9" type="ORF">H4Q32_025940</name>
</gene>
<dbReference type="Pfam" id="PF00046">
    <property type="entry name" value="Homeodomain"/>
    <property type="match status" value="1"/>
</dbReference>
<name>A0ABQ8MBJ2_LABRO</name>
<keyword evidence="3 5" id="KW-0371">Homeobox</keyword>
<evidence type="ECO:0000256" key="7">
    <source>
        <dbReference type="SAM" id="MobiDB-lite"/>
    </source>
</evidence>
<dbReference type="InterPro" id="IPR009057">
    <property type="entry name" value="Homeodomain-like_sf"/>
</dbReference>
<keyword evidence="10" id="KW-1185">Reference proteome</keyword>
<evidence type="ECO:0000259" key="8">
    <source>
        <dbReference type="PROSITE" id="PS50071"/>
    </source>
</evidence>
<dbReference type="CDD" id="cd00086">
    <property type="entry name" value="homeodomain"/>
    <property type="match status" value="1"/>
</dbReference>
<feature type="region of interest" description="Disordered" evidence="7">
    <location>
        <begin position="48"/>
        <end position="94"/>
    </location>
</feature>
<comment type="caution">
    <text evidence="9">The sequence shown here is derived from an EMBL/GenBank/DDBJ whole genome shotgun (WGS) entry which is preliminary data.</text>
</comment>
<feature type="compositionally biased region" description="Polar residues" evidence="7">
    <location>
        <begin position="64"/>
        <end position="80"/>
    </location>
</feature>
<dbReference type="PANTHER" id="PTHR24340">
    <property type="entry name" value="HOMEOBOX PROTEIN NKX"/>
    <property type="match status" value="1"/>
</dbReference>
<feature type="DNA-binding region" description="Homeobox" evidence="5">
    <location>
        <begin position="97"/>
        <end position="156"/>
    </location>
</feature>
<dbReference type="PANTHER" id="PTHR24340:SF106">
    <property type="entry name" value="HOMEOBOX PROTEIN PNX"/>
    <property type="match status" value="1"/>
</dbReference>
<dbReference type="SMART" id="SM00389">
    <property type="entry name" value="HOX"/>
    <property type="match status" value="1"/>
</dbReference>
<dbReference type="InterPro" id="IPR001356">
    <property type="entry name" value="HD"/>
</dbReference>
<keyword evidence="2 5" id="KW-0238">DNA-binding</keyword>
<feature type="compositionally biased region" description="Basic and acidic residues" evidence="7">
    <location>
        <begin position="51"/>
        <end position="63"/>
    </location>
</feature>
<evidence type="ECO:0000256" key="4">
    <source>
        <dbReference type="ARBA" id="ARBA00023242"/>
    </source>
</evidence>
<dbReference type="InterPro" id="IPR050394">
    <property type="entry name" value="Homeobox_NK-like"/>
</dbReference>
<evidence type="ECO:0000256" key="3">
    <source>
        <dbReference type="ARBA" id="ARBA00023155"/>
    </source>
</evidence>
<evidence type="ECO:0000256" key="6">
    <source>
        <dbReference type="RuleBase" id="RU000682"/>
    </source>
</evidence>
<evidence type="ECO:0000313" key="9">
    <source>
        <dbReference type="EMBL" id="KAI2660218.1"/>
    </source>
</evidence>